<gene>
    <name evidence="3" type="ORF">IIF7_03401</name>
</gene>
<keyword evidence="2" id="KW-1133">Transmembrane helix</keyword>
<accession>A0A1Y1T7K2</accession>
<reference evidence="3 4" key="1">
    <citation type="submission" date="2013-04" db="EMBL/GenBank/DDBJ databases">
        <title>Zunongwangia sp. 22II14-10F7 Genome Sequencing.</title>
        <authorList>
            <person name="Lai Q."/>
            <person name="Shao Z."/>
        </authorList>
    </citation>
    <scope>NUCLEOTIDE SEQUENCE [LARGE SCALE GENOMIC DNA]</scope>
    <source>
        <strain evidence="3 4">22II14-10F7</strain>
    </source>
</reference>
<evidence type="ECO:0000313" key="4">
    <source>
        <dbReference type="Proteomes" id="UP000192746"/>
    </source>
</evidence>
<dbReference type="AlphaFoldDB" id="A0A1Y1T7K2"/>
<dbReference type="EMBL" id="ARYN01000002">
    <property type="protein sequence ID" value="ORL47030.1"/>
    <property type="molecule type" value="Genomic_DNA"/>
</dbReference>
<keyword evidence="1" id="KW-0175">Coiled coil</keyword>
<feature type="transmembrane region" description="Helical" evidence="2">
    <location>
        <begin position="6"/>
        <end position="23"/>
    </location>
</feature>
<dbReference type="Proteomes" id="UP000192746">
    <property type="component" value="Unassembled WGS sequence"/>
</dbReference>
<dbReference type="STRING" id="1185767.IIF7_03401"/>
<organism evidence="3 4">
    <name type="scientific">Zunongwangia atlantica 22II14-10F7</name>
    <dbReference type="NCBI Taxonomy" id="1185767"/>
    <lineage>
        <taxon>Bacteria</taxon>
        <taxon>Pseudomonadati</taxon>
        <taxon>Bacteroidota</taxon>
        <taxon>Flavobacteriia</taxon>
        <taxon>Flavobacteriales</taxon>
        <taxon>Flavobacteriaceae</taxon>
        <taxon>Zunongwangia</taxon>
    </lineage>
</organism>
<protein>
    <submittedName>
        <fullName evidence="3">Uncharacterized protein</fullName>
    </submittedName>
</protein>
<sequence>MIIGIIVFGILILVEIWMLFLFRRNAKQAHLNRLKNLQDQIDLHKKQVLQRENQLLVYNFLKYNLTQSLVIQKNVY</sequence>
<feature type="coiled-coil region" evidence="1">
    <location>
        <begin position="27"/>
        <end position="54"/>
    </location>
</feature>
<evidence type="ECO:0000313" key="3">
    <source>
        <dbReference type="EMBL" id="ORL47030.1"/>
    </source>
</evidence>
<name>A0A1Y1T7K2_9FLAO</name>
<evidence type="ECO:0000256" key="1">
    <source>
        <dbReference type="SAM" id="Coils"/>
    </source>
</evidence>
<keyword evidence="2" id="KW-0472">Membrane</keyword>
<keyword evidence="2" id="KW-0812">Transmembrane</keyword>
<proteinExistence type="predicted"/>
<dbReference type="RefSeq" id="WP_084840265.1">
    <property type="nucleotide sequence ID" value="NZ_ARYN01000002.1"/>
</dbReference>
<evidence type="ECO:0000256" key="2">
    <source>
        <dbReference type="SAM" id="Phobius"/>
    </source>
</evidence>
<comment type="caution">
    <text evidence="3">The sequence shown here is derived from an EMBL/GenBank/DDBJ whole genome shotgun (WGS) entry which is preliminary data.</text>
</comment>
<keyword evidence="4" id="KW-1185">Reference proteome</keyword>